<dbReference type="Pfam" id="PF05015">
    <property type="entry name" value="HigB-like_toxin"/>
    <property type="match status" value="1"/>
</dbReference>
<dbReference type="Gene3D" id="3.30.2310.20">
    <property type="entry name" value="RelE-like"/>
    <property type="match status" value="1"/>
</dbReference>
<gene>
    <name evidence="1" type="ORF">EYW47_18430</name>
</gene>
<protein>
    <submittedName>
        <fullName evidence="1">Peptidase</fullName>
    </submittedName>
</protein>
<dbReference type="AlphaFoldDB" id="A0A4V2ZYW9"/>
<dbReference type="OrthoDB" id="9801102at2"/>
<dbReference type="SUPFAM" id="SSF143011">
    <property type="entry name" value="RelE-like"/>
    <property type="match status" value="1"/>
</dbReference>
<dbReference type="EMBL" id="SMRP01000008">
    <property type="protein sequence ID" value="TDG22443.1"/>
    <property type="molecule type" value="Genomic_DNA"/>
</dbReference>
<comment type="caution">
    <text evidence="1">The sequence shown here is derived from an EMBL/GenBank/DDBJ whole genome shotgun (WGS) entry which is preliminary data.</text>
</comment>
<evidence type="ECO:0000313" key="2">
    <source>
        <dbReference type="Proteomes" id="UP000295722"/>
    </source>
</evidence>
<dbReference type="Proteomes" id="UP000295722">
    <property type="component" value="Unassembled WGS sequence"/>
</dbReference>
<organism evidence="1 2">
    <name type="scientific">Paraburkholderia silviterrae</name>
    <dbReference type="NCBI Taxonomy" id="2528715"/>
    <lineage>
        <taxon>Bacteria</taxon>
        <taxon>Pseudomonadati</taxon>
        <taxon>Pseudomonadota</taxon>
        <taxon>Betaproteobacteria</taxon>
        <taxon>Burkholderiales</taxon>
        <taxon>Burkholderiaceae</taxon>
        <taxon>Paraburkholderia</taxon>
    </lineage>
</organism>
<sequence>MIKTFRHKGLASFFLEGSKGGILAHHAGRLRILPGALDQARGPQDMNAPPWRLHALHGDPVGHWAVWVNGNWRLTFTFDGTDAILVDYQDYH</sequence>
<keyword evidence="2" id="KW-1185">Reference proteome</keyword>
<dbReference type="RefSeq" id="WP_133196264.1">
    <property type="nucleotide sequence ID" value="NZ_JBHUCW010000018.1"/>
</dbReference>
<dbReference type="InterPro" id="IPR035093">
    <property type="entry name" value="RelE/ParE_toxin_dom_sf"/>
</dbReference>
<reference evidence="1 2" key="1">
    <citation type="submission" date="2019-03" db="EMBL/GenBank/DDBJ databases">
        <title>Paraburkholderia sp. 4M-K11, isolated from subtropical forest soil.</title>
        <authorList>
            <person name="Gao Z.-H."/>
            <person name="Qiu L.-H."/>
        </authorList>
    </citation>
    <scope>NUCLEOTIDE SEQUENCE [LARGE SCALE GENOMIC DNA]</scope>
    <source>
        <strain evidence="1 2">4M-K11</strain>
    </source>
</reference>
<dbReference type="InterPro" id="IPR007711">
    <property type="entry name" value="HigB-1"/>
</dbReference>
<dbReference type="PANTHER" id="PTHR40266">
    <property type="entry name" value="TOXIN HIGB-1"/>
    <property type="match status" value="1"/>
</dbReference>
<evidence type="ECO:0000313" key="1">
    <source>
        <dbReference type="EMBL" id="TDG22443.1"/>
    </source>
</evidence>
<dbReference type="PANTHER" id="PTHR40266:SF2">
    <property type="entry name" value="TOXIN HIGB-1"/>
    <property type="match status" value="1"/>
</dbReference>
<proteinExistence type="predicted"/>
<accession>A0A4V2ZYW9</accession>
<name>A0A4V2ZYW9_9BURK</name>